<proteinExistence type="inferred from homology"/>
<evidence type="ECO:0000259" key="3">
    <source>
        <dbReference type="Pfam" id="PF00857"/>
    </source>
</evidence>
<dbReference type="RefSeq" id="WP_155705392.1">
    <property type="nucleotide sequence ID" value="NZ_CP034235.1"/>
</dbReference>
<evidence type="ECO:0000313" key="5">
    <source>
        <dbReference type="Proteomes" id="UP000426246"/>
    </source>
</evidence>
<accession>A0A6B8RXR8</accession>
<dbReference type="GO" id="GO:0016787">
    <property type="term" value="F:hydrolase activity"/>
    <property type="evidence" value="ECO:0007669"/>
    <property type="project" value="UniProtKB-KW"/>
</dbReference>
<dbReference type="OrthoDB" id="9785724at2"/>
<evidence type="ECO:0000313" key="4">
    <source>
        <dbReference type="EMBL" id="QGR00124.1"/>
    </source>
</evidence>
<evidence type="ECO:0000256" key="2">
    <source>
        <dbReference type="ARBA" id="ARBA00022801"/>
    </source>
</evidence>
<sequence>MQKTALLIIDVQTAMFTYENFKLFNEQQILANLLQLVEKARSSQIPVIFIQHTSSDETDEFYRGSSTWEIYPMLSPRADELIIQKTTWDAFHLTPLHEELQKLEIEHLIIAGMQTEFCLDTSCRRAFSMGYQNVLVQDAHSTFDGRILTAGQIIQHHNAIIGGRFAKLKTTSELIEQEMGR</sequence>
<dbReference type="AlphaFoldDB" id="A0A6B8RXR8"/>
<evidence type="ECO:0000256" key="1">
    <source>
        <dbReference type="ARBA" id="ARBA00006336"/>
    </source>
</evidence>
<dbReference type="CDD" id="cd01014">
    <property type="entry name" value="nicotinamidase_related"/>
    <property type="match status" value="1"/>
</dbReference>
<reference evidence="5" key="1">
    <citation type="submission" date="2018-11" db="EMBL/GenBank/DDBJ databases">
        <title>Complete genome sequence of Paenibacillus sp. ML311-T8.</title>
        <authorList>
            <person name="Nam Y.-D."/>
            <person name="Kang J."/>
            <person name="Chung W.-H."/>
            <person name="Park Y.S."/>
        </authorList>
    </citation>
    <scope>NUCLEOTIDE SEQUENCE [LARGE SCALE GENOMIC DNA]</scope>
    <source>
        <strain evidence="5">ML311-T8</strain>
    </source>
</reference>
<dbReference type="KEGG" id="ppsc:EHS13_16370"/>
<dbReference type="InterPro" id="IPR050272">
    <property type="entry name" value="Isochorismatase-like_hydrls"/>
</dbReference>
<comment type="similarity">
    <text evidence="1">Belongs to the isochorismatase family.</text>
</comment>
<dbReference type="Pfam" id="PF00857">
    <property type="entry name" value="Isochorismatase"/>
    <property type="match status" value="1"/>
</dbReference>
<protein>
    <submittedName>
        <fullName evidence="4">Cysteine hydrolase</fullName>
    </submittedName>
</protein>
<dbReference type="Proteomes" id="UP000426246">
    <property type="component" value="Chromosome"/>
</dbReference>
<organism evidence="4 5">
    <name type="scientific">Paenibacillus psychroresistens</name>
    <dbReference type="NCBI Taxonomy" id="1778678"/>
    <lineage>
        <taxon>Bacteria</taxon>
        <taxon>Bacillati</taxon>
        <taxon>Bacillota</taxon>
        <taxon>Bacilli</taxon>
        <taxon>Bacillales</taxon>
        <taxon>Paenibacillaceae</taxon>
        <taxon>Paenibacillus</taxon>
    </lineage>
</organism>
<dbReference type="InterPro" id="IPR000868">
    <property type="entry name" value="Isochorismatase-like_dom"/>
</dbReference>
<dbReference type="EMBL" id="CP034235">
    <property type="protein sequence ID" value="QGR00124.1"/>
    <property type="molecule type" value="Genomic_DNA"/>
</dbReference>
<dbReference type="Gene3D" id="3.40.50.850">
    <property type="entry name" value="Isochorismatase-like"/>
    <property type="match status" value="1"/>
</dbReference>
<feature type="domain" description="Isochorismatase-like" evidence="3">
    <location>
        <begin position="4"/>
        <end position="145"/>
    </location>
</feature>
<dbReference type="SUPFAM" id="SSF52499">
    <property type="entry name" value="Isochorismatase-like hydrolases"/>
    <property type="match status" value="1"/>
</dbReference>
<dbReference type="PANTHER" id="PTHR43540:SF14">
    <property type="entry name" value="ISOCHORISMATASE"/>
    <property type="match status" value="1"/>
</dbReference>
<dbReference type="InterPro" id="IPR036380">
    <property type="entry name" value="Isochorismatase-like_sf"/>
</dbReference>
<keyword evidence="5" id="KW-1185">Reference proteome</keyword>
<gene>
    <name evidence="4" type="ORF">EHS13_16370</name>
</gene>
<keyword evidence="2 4" id="KW-0378">Hydrolase</keyword>
<dbReference type="PANTHER" id="PTHR43540">
    <property type="entry name" value="PEROXYUREIDOACRYLATE/UREIDOACRYLATE AMIDOHYDROLASE-RELATED"/>
    <property type="match status" value="1"/>
</dbReference>
<name>A0A6B8RXR8_9BACL</name>